<evidence type="ECO:0000313" key="9">
    <source>
        <dbReference type="Proteomes" id="UP000326837"/>
    </source>
</evidence>
<feature type="transmembrane region" description="Helical" evidence="7">
    <location>
        <begin position="470"/>
        <end position="490"/>
    </location>
</feature>
<feature type="transmembrane region" description="Helical" evidence="7">
    <location>
        <begin position="124"/>
        <end position="153"/>
    </location>
</feature>
<keyword evidence="3 7" id="KW-0812">Transmembrane</keyword>
<dbReference type="PANTHER" id="PTHR11819">
    <property type="entry name" value="SOLUTE CARRIER FAMILY 5"/>
    <property type="match status" value="1"/>
</dbReference>
<keyword evidence="4 7" id="KW-1133">Transmembrane helix</keyword>
<evidence type="ECO:0000256" key="7">
    <source>
        <dbReference type="SAM" id="Phobius"/>
    </source>
</evidence>
<dbReference type="AlphaFoldDB" id="A0A5K7X9G6"/>
<evidence type="ECO:0000313" key="8">
    <source>
        <dbReference type="EMBL" id="BBO33350.1"/>
    </source>
</evidence>
<dbReference type="InterPro" id="IPR038377">
    <property type="entry name" value="Na/Glc_symporter_sf"/>
</dbReference>
<keyword evidence="9" id="KW-1185">Reference proteome</keyword>
<feature type="transmembrane region" description="Helical" evidence="7">
    <location>
        <begin position="407"/>
        <end position="425"/>
    </location>
</feature>
<dbReference type="PANTHER" id="PTHR11819:SF195">
    <property type="entry name" value="SODIUM_GLUCOSE COTRANSPORTER 4"/>
    <property type="match status" value="1"/>
</dbReference>
<sequence>MGSIDLIIVVVYLLAVVAVGCWSSLRKSRAEGGGAASEYFLAGGTLRWPMIGMALFATNISTVHVVGLAEAGFKSGLLMGNFELLAGFTLILLANFFAPLYIRSRVVTLPDFLEKRYSRPSRDVLAIVSVVSAVFVHIGFSLYTGAVVMNGIVGVDIPLLWSVVAIAALTGLYTILGGLTAVVVTESLQTIVLLAGAIVISAVAWVRAGGWEGIVAHAPETHLSLIRTADDPAGLPWYSLALGYPVIGIWYWCTDQTIVQRVLGAQDENHARIGALFAGFIKILPLFIFVLPGIACYSLVQQGAIAANKLAHTEQTYAVLVQELLPIGVKGLMGAALLAAVMSTVSGALNSIGTLVSYDILQRWRPETSDRTLVSVGRWSSFIALLLAIGWSLTLNPAGIFQSINAMITYVAPPITCVFLCGVFWRRASSVAAFATLTLGSLIGVTLFLLEKFKVAWWTEFLAAQQIDFLLVGVLLFVFCMGIMLAVSWAKPHVHTAESERLVWRTPWEPLQFQGWPGIMNYKWLTALLVASLAVVYTLLA</sequence>
<evidence type="ECO:0000256" key="5">
    <source>
        <dbReference type="ARBA" id="ARBA00023136"/>
    </source>
</evidence>
<accession>A0A5K7X9G6</accession>
<dbReference type="PROSITE" id="PS50283">
    <property type="entry name" value="NA_SOLUT_SYMP_3"/>
    <property type="match status" value="1"/>
</dbReference>
<organism evidence="8 9">
    <name type="scientific">Lacipirellula parvula</name>
    <dbReference type="NCBI Taxonomy" id="2650471"/>
    <lineage>
        <taxon>Bacteria</taxon>
        <taxon>Pseudomonadati</taxon>
        <taxon>Planctomycetota</taxon>
        <taxon>Planctomycetia</taxon>
        <taxon>Pirellulales</taxon>
        <taxon>Lacipirellulaceae</taxon>
        <taxon>Lacipirellula</taxon>
    </lineage>
</organism>
<feature type="transmembrane region" description="Helical" evidence="7">
    <location>
        <begin position="6"/>
        <end position="25"/>
    </location>
</feature>
<evidence type="ECO:0000256" key="6">
    <source>
        <dbReference type="RuleBase" id="RU362091"/>
    </source>
</evidence>
<dbReference type="EMBL" id="AP021861">
    <property type="protein sequence ID" value="BBO33350.1"/>
    <property type="molecule type" value="Genomic_DNA"/>
</dbReference>
<dbReference type="RefSeq" id="WP_152099148.1">
    <property type="nucleotide sequence ID" value="NZ_AP021861.1"/>
</dbReference>
<dbReference type="GO" id="GO:0005886">
    <property type="term" value="C:plasma membrane"/>
    <property type="evidence" value="ECO:0007669"/>
    <property type="project" value="TreeGrafter"/>
</dbReference>
<dbReference type="Pfam" id="PF00474">
    <property type="entry name" value="SSF"/>
    <property type="match status" value="1"/>
</dbReference>
<evidence type="ECO:0000256" key="4">
    <source>
        <dbReference type="ARBA" id="ARBA00022989"/>
    </source>
</evidence>
<feature type="transmembrane region" description="Helical" evidence="7">
    <location>
        <begin position="274"/>
        <end position="300"/>
    </location>
</feature>
<dbReference type="GO" id="GO:0005412">
    <property type="term" value="F:D-glucose:sodium symporter activity"/>
    <property type="evidence" value="ECO:0007669"/>
    <property type="project" value="TreeGrafter"/>
</dbReference>
<proteinExistence type="inferred from homology"/>
<feature type="transmembrane region" description="Helical" evidence="7">
    <location>
        <begin position="379"/>
        <end position="401"/>
    </location>
</feature>
<dbReference type="Gene3D" id="1.20.1730.10">
    <property type="entry name" value="Sodium/glucose cotransporter"/>
    <property type="match status" value="1"/>
</dbReference>
<evidence type="ECO:0000256" key="1">
    <source>
        <dbReference type="ARBA" id="ARBA00004141"/>
    </source>
</evidence>
<dbReference type="NCBIfam" id="TIGR00813">
    <property type="entry name" value="sss"/>
    <property type="match status" value="1"/>
</dbReference>
<feature type="transmembrane region" description="Helical" evidence="7">
    <location>
        <begin position="84"/>
        <end position="103"/>
    </location>
</feature>
<reference evidence="9" key="1">
    <citation type="submission" date="2019-10" db="EMBL/GenBank/DDBJ databases">
        <title>Lacipirellula parvula gen. nov., sp. nov., representing a lineage of planctomycetes widespread in freshwater anoxic habitats, and description of the family Lacipirellulaceae.</title>
        <authorList>
            <person name="Dedysh S.N."/>
            <person name="Kulichevskaya I.S."/>
            <person name="Beletsky A.V."/>
            <person name="Rakitin A.L."/>
            <person name="Mardanov A.V."/>
            <person name="Ivanova A.A."/>
            <person name="Saltykova V.X."/>
            <person name="Rijpstra W.I.C."/>
            <person name="Sinninghe Damste J.S."/>
            <person name="Ravin N.V."/>
        </authorList>
    </citation>
    <scope>NUCLEOTIDE SEQUENCE [LARGE SCALE GENOMIC DNA]</scope>
    <source>
        <strain evidence="9">PX69</strain>
    </source>
</reference>
<comment type="similarity">
    <text evidence="2 6">Belongs to the sodium:solute symporter (SSF) (TC 2.A.21) family.</text>
</comment>
<dbReference type="InterPro" id="IPR001734">
    <property type="entry name" value="Na/solute_symporter"/>
</dbReference>
<feature type="transmembrane region" description="Helical" evidence="7">
    <location>
        <begin position="235"/>
        <end position="253"/>
    </location>
</feature>
<feature type="transmembrane region" description="Helical" evidence="7">
    <location>
        <begin position="522"/>
        <end position="540"/>
    </location>
</feature>
<gene>
    <name evidence="8" type="ORF">PLANPX_2962</name>
</gene>
<feature type="transmembrane region" description="Helical" evidence="7">
    <location>
        <begin position="432"/>
        <end position="450"/>
    </location>
</feature>
<feature type="transmembrane region" description="Helical" evidence="7">
    <location>
        <begin position="332"/>
        <end position="358"/>
    </location>
</feature>
<feature type="transmembrane region" description="Helical" evidence="7">
    <location>
        <begin position="46"/>
        <end position="69"/>
    </location>
</feature>
<feature type="transmembrane region" description="Helical" evidence="7">
    <location>
        <begin position="159"/>
        <end position="184"/>
    </location>
</feature>
<evidence type="ECO:0000256" key="3">
    <source>
        <dbReference type="ARBA" id="ARBA00022692"/>
    </source>
</evidence>
<dbReference type="Proteomes" id="UP000326837">
    <property type="component" value="Chromosome"/>
</dbReference>
<feature type="transmembrane region" description="Helical" evidence="7">
    <location>
        <begin position="191"/>
        <end position="208"/>
    </location>
</feature>
<dbReference type="KEGG" id="lpav:PLANPX_2962"/>
<protein>
    <submittedName>
        <fullName evidence="8">Sodium/myo-inositol cotransporter</fullName>
    </submittedName>
</protein>
<evidence type="ECO:0000256" key="2">
    <source>
        <dbReference type="ARBA" id="ARBA00006434"/>
    </source>
</evidence>
<name>A0A5K7X9G6_9BACT</name>
<keyword evidence="5 7" id="KW-0472">Membrane</keyword>
<comment type="subcellular location">
    <subcellularLocation>
        <location evidence="1">Membrane</location>
        <topology evidence="1">Multi-pass membrane protein</topology>
    </subcellularLocation>
</comment>